<comment type="caution">
    <text evidence="1">The sequence shown here is derived from an EMBL/GenBank/DDBJ whole genome shotgun (WGS) entry which is preliminary data.</text>
</comment>
<reference evidence="1" key="2">
    <citation type="submission" date="2020-11" db="EMBL/GenBank/DDBJ databases">
        <authorList>
            <person name="McCartney M.A."/>
            <person name="Auch B."/>
            <person name="Kono T."/>
            <person name="Mallez S."/>
            <person name="Becker A."/>
            <person name="Gohl D.M."/>
            <person name="Silverstein K.A.T."/>
            <person name="Koren S."/>
            <person name="Bechman K.B."/>
            <person name="Herman A."/>
            <person name="Abrahante J.E."/>
            <person name="Garbe J."/>
        </authorList>
    </citation>
    <scope>NUCLEOTIDE SEQUENCE</scope>
    <source>
        <strain evidence="1">Duluth1</strain>
        <tissue evidence="1">Whole animal</tissue>
    </source>
</reference>
<proteinExistence type="predicted"/>
<organism evidence="1 2">
    <name type="scientific">Dreissena polymorpha</name>
    <name type="common">Zebra mussel</name>
    <name type="synonym">Mytilus polymorpha</name>
    <dbReference type="NCBI Taxonomy" id="45954"/>
    <lineage>
        <taxon>Eukaryota</taxon>
        <taxon>Metazoa</taxon>
        <taxon>Spiralia</taxon>
        <taxon>Lophotrochozoa</taxon>
        <taxon>Mollusca</taxon>
        <taxon>Bivalvia</taxon>
        <taxon>Autobranchia</taxon>
        <taxon>Heteroconchia</taxon>
        <taxon>Euheterodonta</taxon>
        <taxon>Imparidentia</taxon>
        <taxon>Neoheterodontei</taxon>
        <taxon>Myida</taxon>
        <taxon>Dreissenoidea</taxon>
        <taxon>Dreissenidae</taxon>
        <taxon>Dreissena</taxon>
    </lineage>
</organism>
<name>A0A9D4I6H2_DREPO</name>
<gene>
    <name evidence="1" type="ORF">DPMN_184495</name>
</gene>
<dbReference type="AlphaFoldDB" id="A0A9D4I6H2"/>
<evidence type="ECO:0000313" key="1">
    <source>
        <dbReference type="EMBL" id="KAH3749979.1"/>
    </source>
</evidence>
<keyword evidence="2" id="KW-1185">Reference proteome</keyword>
<accession>A0A9D4I6H2</accession>
<sequence>MWSRYQMHGDVIPIYRVGRQRATTQAQDRFIVVQARRHRFMNATVLQNDLLNASGV</sequence>
<dbReference type="EMBL" id="JAIWYP010000010">
    <property type="protein sequence ID" value="KAH3749979.1"/>
    <property type="molecule type" value="Genomic_DNA"/>
</dbReference>
<reference evidence="1" key="1">
    <citation type="journal article" date="2019" name="bioRxiv">
        <title>The Genome of the Zebra Mussel, Dreissena polymorpha: A Resource for Invasive Species Research.</title>
        <authorList>
            <person name="McCartney M.A."/>
            <person name="Auch B."/>
            <person name="Kono T."/>
            <person name="Mallez S."/>
            <person name="Zhang Y."/>
            <person name="Obille A."/>
            <person name="Becker A."/>
            <person name="Abrahante J.E."/>
            <person name="Garbe J."/>
            <person name="Badalamenti J.P."/>
            <person name="Herman A."/>
            <person name="Mangelson H."/>
            <person name="Liachko I."/>
            <person name="Sullivan S."/>
            <person name="Sone E.D."/>
            <person name="Koren S."/>
            <person name="Silverstein K.A.T."/>
            <person name="Beckman K.B."/>
            <person name="Gohl D.M."/>
        </authorList>
    </citation>
    <scope>NUCLEOTIDE SEQUENCE</scope>
    <source>
        <strain evidence="1">Duluth1</strain>
        <tissue evidence="1">Whole animal</tissue>
    </source>
</reference>
<evidence type="ECO:0000313" key="2">
    <source>
        <dbReference type="Proteomes" id="UP000828390"/>
    </source>
</evidence>
<protein>
    <submittedName>
        <fullName evidence="1">Uncharacterized protein</fullName>
    </submittedName>
</protein>
<dbReference type="Proteomes" id="UP000828390">
    <property type="component" value="Unassembled WGS sequence"/>
</dbReference>